<keyword evidence="4" id="KW-1185">Reference proteome</keyword>
<dbReference type="Proteomes" id="UP000290819">
    <property type="component" value="Unassembled WGS sequence"/>
</dbReference>
<organism evidence="3 4">
    <name type="scientific">Bradyrhizobium betae</name>
    <dbReference type="NCBI Taxonomy" id="244734"/>
    <lineage>
        <taxon>Bacteria</taxon>
        <taxon>Pseudomonadati</taxon>
        <taxon>Pseudomonadota</taxon>
        <taxon>Alphaproteobacteria</taxon>
        <taxon>Hyphomicrobiales</taxon>
        <taxon>Nitrobacteraceae</taxon>
        <taxon>Bradyrhizobium</taxon>
    </lineage>
</organism>
<evidence type="ECO:0000313" key="3">
    <source>
        <dbReference type="EMBL" id="RXT53982.1"/>
    </source>
</evidence>
<name>A0A4Q1VP33_9BRAD</name>
<protein>
    <recommendedName>
        <fullName evidence="5">General secretion pathway protein GspN</fullName>
    </recommendedName>
</protein>
<keyword evidence="2" id="KW-0732">Signal</keyword>
<feature type="chain" id="PRO_5020722799" description="General secretion pathway protein GspN" evidence="2">
    <location>
        <begin position="21"/>
        <end position="209"/>
    </location>
</feature>
<feature type="region of interest" description="Disordered" evidence="1">
    <location>
        <begin position="87"/>
        <end position="110"/>
    </location>
</feature>
<evidence type="ECO:0000256" key="1">
    <source>
        <dbReference type="SAM" id="MobiDB-lite"/>
    </source>
</evidence>
<feature type="compositionally biased region" description="Low complexity" evidence="1">
    <location>
        <begin position="182"/>
        <end position="194"/>
    </location>
</feature>
<evidence type="ECO:0000313" key="4">
    <source>
        <dbReference type="Proteomes" id="UP000290819"/>
    </source>
</evidence>
<proteinExistence type="predicted"/>
<feature type="region of interest" description="Disordered" evidence="1">
    <location>
        <begin position="30"/>
        <end position="63"/>
    </location>
</feature>
<reference evidence="3 4" key="1">
    <citation type="submission" date="2017-03" db="EMBL/GenBank/DDBJ databases">
        <authorList>
            <person name="Safronova V.I."/>
            <person name="Sazanova A.L."/>
            <person name="Chirak E.R."/>
        </authorList>
    </citation>
    <scope>NUCLEOTIDE SEQUENCE [LARGE SCALE GENOMIC DNA]</scope>
    <source>
        <strain evidence="3 4">Opo-243</strain>
    </source>
</reference>
<evidence type="ECO:0008006" key="5">
    <source>
        <dbReference type="Google" id="ProtNLM"/>
    </source>
</evidence>
<evidence type="ECO:0000256" key="2">
    <source>
        <dbReference type="SAM" id="SignalP"/>
    </source>
</evidence>
<feature type="signal peptide" evidence="2">
    <location>
        <begin position="1"/>
        <end position="20"/>
    </location>
</feature>
<feature type="compositionally biased region" description="Low complexity" evidence="1">
    <location>
        <begin position="44"/>
        <end position="59"/>
    </location>
</feature>
<accession>A0A4Q1VP33</accession>
<sequence length="209" mass="22060">MARFAFVPALLLGVSASALPADFSDVDVPGFTEPGSSRPFGESPATMAPADPAAPSRSPVNREAMRGNPLWTVPLAVLSDTNERPIFSASRRRPPPPELAAAPLKAPPMPPSPPPVELRLVLVGTVVGSDQSVGIFVHETSKATLRLKLDDDYQGWKLSSVNRREVTMVRAERTETLTFPKAGGATPATGTAVAESAVKHGSSHTAQYD</sequence>
<feature type="region of interest" description="Disordered" evidence="1">
    <location>
        <begin position="180"/>
        <end position="209"/>
    </location>
</feature>
<gene>
    <name evidence="3" type="ORF">B5V03_00480</name>
</gene>
<dbReference type="AlphaFoldDB" id="A0A4Q1VP33"/>
<dbReference type="EMBL" id="MZXW01000004">
    <property type="protein sequence ID" value="RXT53982.1"/>
    <property type="molecule type" value="Genomic_DNA"/>
</dbReference>
<comment type="caution">
    <text evidence="3">The sequence shown here is derived from an EMBL/GenBank/DDBJ whole genome shotgun (WGS) entry which is preliminary data.</text>
</comment>